<comment type="caution">
    <text evidence="5">The sequence shown here is derived from an EMBL/GenBank/DDBJ whole genome shotgun (WGS) entry which is preliminary data.</text>
</comment>
<evidence type="ECO:0000313" key="6">
    <source>
        <dbReference type="Proteomes" id="UP001239445"/>
    </source>
</evidence>
<keyword evidence="3" id="KW-0808">Transferase</keyword>
<evidence type="ECO:0000256" key="4">
    <source>
        <dbReference type="ARBA" id="ARBA00023315"/>
    </source>
</evidence>
<evidence type="ECO:0000256" key="3">
    <source>
        <dbReference type="ARBA" id="ARBA00022679"/>
    </source>
</evidence>
<dbReference type="Proteomes" id="UP001239445">
    <property type="component" value="Unassembled WGS sequence"/>
</dbReference>
<protein>
    <submittedName>
        <fullName evidence="5">Uncharacterized protein</fullName>
    </submittedName>
</protein>
<dbReference type="Gene3D" id="3.30.559.10">
    <property type="entry name" value="Chloramphenicol acetyltransferase-like domain"/>
    <property type="match status" value="2"/>
</dbReference>
<keyword evidence="6" id="KW-1185">Reference proteome</keyword>
<evidence type="ECO:0000313" key="5">
    <source>
        <dbReference type="EMBL" id="KAK1761160.1"/>
    </source>
</evidence>
<name>A0AAJ0FHJ6_9PEZI</name>
<sequence>MIFSKSKSPPPPADDVTSDRIIPLHFFEDSPLVQGNNMAVSLVFDEVLDPEKLRSSLENLVQRHEGWERLGGRLKKNAKGKIEWHIPSTFTPSRPAISYTHIHHTIPSTAHPRASKIPSPGNRPAIVGDPDDLAPLAWGEGSEEYAPPRGISDYLGDEDRPVLGLRVHSFTDRTVVVLSWQHVAFDALGMKAVVQAWEGVLSGKKEIPVPVRGDPFSELGMEGEKGEEEHVLRDKRLSVMGMLRWGMGYGVDMLVREKENRMVCVPERCWRGWWEVAVKELREEETQKTGGDPESVFLTENDVLTAWILRCVVVSMGMDPGRTVAGSIAMSLRKAFQGDLLPEEAEGRPYVGNAFGWANVLVTAGDVVSRPLGWLAREVRRAINEQGTREQHTAYYAMVRASRAGLPVVLFGDGGMYQVGFSNWTKAGLFGLDFSPARMDGDKTGPCRPVYVQENHGPIKPADGFFVLGKDEKGNYWLSACKVKGQWAKFEELLEAS</sequence>
<gene>
    <name evidence="5" type="ORF">QBC47DRAFT_313557</name>
</gene>
<evidence type="ECO:0000256" key="1">
    <source>
        <dbReference type="ARBA" id="ARBA00005179"/>
    </source>
</evidence>
<dbReference type="PANTHER" id="PTHR31896:SF69">
    <property type="entry name" value="FAMILY REGULATORY PROTEIN, PUTATIVE (AFU_ORTHOLOGUE AFUA_3G14730)-RELATED"/>
    <property type="match status" value="1"/>
</dbReference>
<evidence type="ECO:0000256" key="2">
    <source>
        <dbReference type="ARBA" id="ARBA00009861"/>
    </source>
</evidence>
<dbReference type="EMBL" id="MU839827">
    <property type="protein sequence ID" value="KAK1761160.1"/>
    <property type="molecule type" value="Genomic_DNA"/>
</dbReference>
<organism evidence="5 6">
    <name type="scientific">Echria macrotheca</name>
    <dbReference type="NCBI Taxonomy" id="438768"/>
    <lineage>
        <taxon>Eukaryota</taxon>
        <taxon>Fungi</taxon>
        <taxon>Dikarya</taxon>
        <taxon>Ascomycota</taxon>
        <taxon>Pezizomycotina</taxon>
        <taxon>Sordariomycetes</taxon>
        <taxon>Sordariomycetidae</taxon>
        <taxon>Sordariales</taxon>
        <taxon>Schizotheciaceae</taxon>
        <taxon>Echria</taxon>
    </lineage>
</organism>
<dbReference type="GO" id="GO:0016746">
    <property type="term" value="F:acyltransferase activity"/>
    <property type="evidence" value="ECO:0007669"/>
    <property type="project" value="UniProtKB-KW"/>
</dbReference>
<dbReference type="InterPro" id="IPR051283">
    <property type="entry name" value="Sec_Metabolite_Acyltrans"/>
</dbReference>
<accession>A0AAJ0FHJ6</accession>
<dbReference type="PANTHER" id="PTHR31896">
    <property type="entry name" value="FAMILY REGULATORY PROTEIN, PUTATIVE (AFU_ORTHOLOGUE AFUA_3G14730)-RELATED"/>
    <property type="match status" value="1"/>
</dbReference>
<dbReference type="Pfam" id="PF02458">
    <property type="entry name" value="Transferase"/>
    <property type="match status" value="1"/>
</dbReference>
<dbReference type="InterPro" id="IPR023213">
    <property type="entry name" value="CAT-like_dom_sf"/>
</dbReference>
<keyword evidence="4" id="KW-0012">Acyltransferase</keyword>
<proteinExistence type="inferred from homology"/>
<reference evidence="5" key="1">
    <citation type="submission" date="2023-06" db="EMBL/GenBank/DDBJ databases">
        <title>Genome-scale phylogeny and comparative genomics of the fungal order Sordariales.</title>
        <authorList>
            <consortium name="Lawrence Berkeley National Laboratory"/>
            <person name="Hensen N."/>
            <person name="Bonometti L."/>
            <person name="Westerberg I."/>
            <person name="Brannstrom I.O."/>
            <person name="Guillou S."/>
            <person name="Cros-Aarteil S."/>
            <person name="Calhoun S."/>
            <person name="Haridas S."/>
            <person name="Kuo A."/>
            <person name="Mondo S."/>
            <person name="Pangilinan J."/>
            <person name="Riley R."/>
            <person name="Labutti K."/>
            <person name="Andreopoulos B."/>
            <person name="Lipzen A."/>
            <person name="Chen C."/>
            <person name="Yanf M."/>
            <person name="Daum C."/>
            <person name="Ng V."/>
            <person name="Clum A."/>
            <person name="Steindorff A."/>
            <person name="Ohm R."/>
            <person name="Martin F."/>
            <person name="Silar P."/>
            <person name="Natvig D."/>
            <person name="Lalanne C."/>
            <person name="Gautier V."/>
            <person name="Ament-Velasquez S.L."/>
            <person name="Kruys A."/>
            <person name="Hutchinson M.I."/>
            <person name="Powell A.J."/>
            <person name="Barry K."/>
            <person name="Miller A.N."/>
            <person name="Grigoriev I.V."/>
            <person name="Debuchy R."/>
            <person name="Gladieux P."/>
            <person name="Thoren M.H."/>
            <person name="Johannesson H."/>
        </authorList>
    </citation>
    <scope>NUCLEOTIDE SEQUENCE</scope>
    <source>
        <strain evidence="5">PSN4</strain>
    </source>
</reference>
<dbReference type="AlphaFoldDB" id="A0AAJ0FHJ6"/>
<comment type="similarity">
    <text evidence="2">Belongs to the plant acyltransferase family.</text>
</comment>
<comment type="pathway">
    <text evidence="1">Secondary metabolite biosynthesis.</text>
</comment>